<dbReference type="OrthoDB" id="5379975at2"/>
<dbReference type="RefSeq" id="WP_053013627.1">
    <property type="nucleotide sequence ID" value="NZ_CP011371.1"/>
</dbReference>
<protein>
    <recommendedName>
        <fullName evidence="1">Serine aminopeptidase S33 domain-containing protein</fullName>
    </recommendedName>
</protein>
<dbReference type="Pfam" id="PF12146">
    <property type="entry name" value="Hydrolase_4"/>
    <property type="match status" value="1"/>
</dbReference>
<dbReference type="Gene3D" id="3.40.50.1820">
    <property type="entry name" value="alpha/beta hydrolase"/>
    <property type="match status" value="1"/>
</dbReference>
<name>A0A0G3BK87_9BURK</name>
<dbReference type="InterPro" id="IPR029058">
    <property type="entry name" value="AB_hydrolase_fold"/>
</dbReference>
<evidence type="ECO:0000313" key="3">
    <source>
        <dbReference type="Proteomes" id="UP000035352"/>
    </source>
</evidence>
<dbReference type="KEGG" id="pbh:AAW51_3183"/>
<proteinExistence type="predicted"/>
<evidence type="ECO:0000259" key="1">
    <source>
        <dbReference type="Pfam" id="PF12146"/>
    </source>
</evidence>
<reference evidence="2 3" key="1">
    <citation type="submission" date="2015-05" db="EMBL/GenBank/DDBJ databases">
        <authorList>
            <person name="Tang B."/>
            <person name="Yu Y."/>
        </authorList>
    </citation>
    <scope>NUCLEOTIDE SEQUENCE [LARGE SCALE GENOMIC DNA]</scope>
    <source>
        <strain evidence="2 3">DSM 7029</strain>
    </source>
</reference>
<sequence>MSVEVLRFAGPAREVVGVLQRPEGTVEGRPAFLLCKPFGQEAVRTNQMFQALAQRLCREGCTVLRFDYHGTGDAPGDGADQTLAGWTADTLAAWEQLEAYAGAAPVHLFGVGLGATLAALAAVQRPHAAARVVLWEPVLEGPAYLQALLEAHRREVARELQTPWRRLRRENRVPEPTLPGSVIGFDMGPTLTREIEALRPEVLRRVAVRQQPLLIALRDDQRRGLAVGALPDAELLSIEETIDWMSGDARGTAIVPRQIQTVLLAGLTGAAEAEAAAITATVAAAVAAAVTAAETP</sequence>
<organism evidence="2 3">
    <name type="scientific">Caldimonas brevitalea</name>
    <dbReference type="NCBI Taxonomy" id="413882"/>
    <lineage>
        <taxon>Bacteria</taxon>
        <taxon>Pseudomonadati</taxon>
        <taxon>Pseudomonadota</taxon>
        <taxon>Betaproteobacteria</taxon>
        <taxon>Burkholderiales</taxon>
        <taxon>Sphaerotilaceae</taxon>
        <taxon>Caldimonas</taxon>
    </lineage>
</organism>
<dbReference type="AlphaFoldDB" id="A0A0G3BK87"/>
<keyword evidence="3" id="KW-1185">Reference proteome</keyword>
<gene>
    <name evidence="2" type="ORF">AAW51_3183</name>
</gene>
<feature type="domain" description="Serine aminopeptidase S33" evidence="1">
    <location>
        <begin position="47"/>
        <end position="169"/>
    </location>
</feature>
<dbReference type="SUPFAM" id="SSF53474">
    <property type="entry name" value="alpha/beta-Hydrolases"/>
    <property type="match status" value="1"/>
</dbReference>
<dbReference type="EMBL" id="CP011371">
    <property type="protein sequence ID" value="AKJ29874.1"/>
    <property type="molecule type" value="Genomic_DNA"/>
</dbReference>
<dbReference type="InterPro" id="IPR022742">
    <property type="entry name" value="Hydrolase_4"/>
</dbReference>
<dbReference type="Proteomes" id="UP000035352">
    <property type="component" value="Chromosome"/>
</dbReference>
<dbReference type="STRING" id="413882.AAW51_3183"/>
<accession>A0A0G3BK87</accession>
<evidence type="ECO:0000313" key="2">
    <source>
        <dbReference type="EMBL" id="AKJ29874.1"/>
    </source>
</evidence>